<feature type="transmembrane region" description="Helical" evidence="9">
    <location>
        <begin position="205"/>
        <end position="231"/>
    </location>
</feature>
<sequence>MTGRDLTGRGSRRRYLLLGVLCAGVTAFVATVPFHRDWFDLWVYYDAVRHWTDSAGGLRGDGLYGYRVPGQVYGFTYPPFAALCVLPLSLFSWPVALTAGIAANLGALALILRRLAQPVIRRHGLDRLTSYVLLLCLLALLEPVYDSISFGQVNLLLLALVLTDARLLSTGGRWAGIGIGLAAAVKLTPAIFIGYLVVTRRWRAAATAVAVAVSATLLAVGLAPGASYAYWTHALWDTSRIGDLSYVSNQSWQGVLARLSAPADPDRLWWAIGVVAVVGLWAYRVDKARAVGDVRAGIALTGAAACLVSPVTWVHHLVWLLPALAILTDRALEPPRRGHRLMAAAGLYVMLCSYVVWLWRYDASGVGGFVGGNAFVWTALALLLALPVRPPHPAFTAPSGGPARPAPERRGAAAATR</sequence>
<evidence type="ECO:0000256" key="1">
    <source>
        <dbReference type="ARBA" id="ARBA00004651"/>
    </source>
</evidence>
<reference evidence="10" key="1">
    <citation type="submission" date="2022-10" db="EMBL/GenBank/DDBJ databases">
        <title>The complete genomes of actinobacterial strains from the NBC collection.</title>
        <authorList>
            <person name="Joergensen T.S."/>
            <person name="Alvarez Arevalo M."/>
            <person name="Sterndorff E.B."/>
            <person name="Faurdal D."/>
            <person name="Vuksanovic O."/>
            <person name="Mourched A.-S."/>
            <person name="Charusanti P."/>
            <person name="Shaw S."/>
            <person name="Blin K."/>
            <person name="Weber T."/>
        </authorList>
    </citation>
    <scope>NUCLEOTIDE SEQUENCE</scope>
    <source>
        <strain evidence="10">NBC_01432</strain>
    </source>
</reference>
<keyword evidence="2" id="KW-1003">Cell membrane</keyword>
<evidence type="ECO:0000256" key="3">
    <source>
        <dbReference type="ARBA" id="ARBA00022679"/>
    </source>
</evidence>
<evidence type="ECO:0000313" key="11">
    <source>
        <dbReference type="Proteomes" id="UP001432209"/>
    </source>
</evidence>
<evidence type="ECO:0000256" key="4">
    <source>
        <dbReference type="ARBA" id="ARBA00022692"/>
    </source>
</evidence>
<gene>
    <name evidence="10" type="ORF">OG442_05815</name>
</gene>
<evidence type="ECO:0000256" key="5">
    <source>
        <dbReference type="ARBA" id="ARBA00022989"/>
    </source>
</evidence>
<feature type="transmembrane region" description="Helical" evidence="9">
    <location>
        <begin position="132"/>
        <end position="162"/>
    </location>
</feature>
<feature type="transmembrane region" description="Helical" evidence="9">
    <location>
        <begin position="268"/>
        <end position="285"/>
    </location>
</feature>
<evidence type="ECO:0000256" key="7">
    <source>
        <dbReference type="ARBA" id="ARBA00024033"/>
    </source>
</evidence>
<proteinExistence type="inferred from homology"/>
<keyword evidence="11" id="KW-1185">Reference proteome</keyword>
<keyword evidence="4 9" id="KW-0812">Transmembrane</keyword>
<name>A0ABZ2A103_STRNV</name>
<dbReference type="InterPro" id="IPR018584">
    <property type="entry name" value="GT87"/>
</dbReference>
<accession>A0ABZ2A103</accession>
<dbReference type="Pfam" id="PF09594">
    <property type="entry name" value="GT87"/>
    <property type="match status" value="1"/>
</dbReference>
<evidence type="ECO:0000256" key="6">
    <source>
        <dbReference type="ARBA" id="ARBA00023136"/>
    </source>
</evidence>
<feature type="transmembrane region" description="Helical" evidence="9">
    <location>
        <begin position="297"/>
        <end position="321"/>
    </location>
</feature>
<keyword evidence="6 9" id="KW-0472">Membrane</keyword>
<protein>
    <submittedName>
        <fullName evidence="10">Glycosyltransferase 87 family protein</fullName>
    </submittedName>
</protein>
<feature type="region of interest" description="Disordered" evidence="8">
    <location>
        <begin position="395"/>
        <end position="417"/>
    </location>
</feature>
<feature type="transmembrane region" description="Helical" evidence="9">
    <location>
        <begin position="174"/>
        <end position="198"/>
    </location>
</feature>
<feature type="transmembrane region" description="Helical" evidence="9">
    <location>
        <begin position="15"/>
        <end position="34"/>
    </location>
</feature>
<keyword evidence="5 9" id="KW-1133">Transmembrane helix</keyword>
<keyword evidence="3" id="KW-0808">Transferase</keyword>
<evidence type="ECO:0000256" key="2">
    <source>
        <dbReference type="ARBA" id="ARBA00022475"/>
    </source>
</evidence>
<evidence type="ECO:0000256" key="8">
    <source>
        <dbReference type="SAM" id="MobiDB-lite"/>
    </source>
</evidence>
<dbReference type="EMBL" id="CP109495">
    <property type="protein sequence ID" value="WUX51094.1"/>
    <property type="molecule type" value="Genomic_DNA"/>
</dbReference>
<evidence type="ECO:0000256" key="9">
    <source>
        <dbReference type="SAM" id="Phobius"/>
    </source>
</evidence>
<feature type="transmembrane region" description="Helical" evidence="9">
    <location>
        <begin position="341"/>
        <end position="359"/>
    </location>
</feature>
<dbReference type="RefSeq" id="WP_329074764.1">
    <property type="nucleotide sequence ID" value="NZ_CP109495.1"/>
</dbReference>
<dbReference type="Proteomes" id="UP001432209">
    <property type="component" value="Chromosome"/>
</dbReference>
<evidence type="ECO:0000313" key="10">
    <source>
        <dbReference type="EMBL" id="WUX51094.1"/>
    </source>
</evidence>
<feature type="transmembrane region" description="Helical" evidence="9">
    <location>
        <begin position="90"/>
        <end position="112"/>
    </location>
</feature>
<comment type="subcellular location">
    <subcellularLocation>
        <location evidence="1">Cell membrane</location>
        <topology evidence="1">Multi-pass membrane protein</topology>
    </subcellularLocation>
</comment>
<comment type="similarity">
    <text evidence="7">Belongs to the glycosyltransferase 87 family.</text>
</comment>
<organism evidence="10 11">
    <name type="scientific">Streptomyces niveus</name>
    <name type="common">Streptomyces spheroides</name>
    <dbReference type="NCBI Taxonomy" id="193462"/>
    <lineage>
        <taxon>Bacteria</taxon>
        <taxon>Bacillati</taxon>
        <taxon>Actinomycetota</taxon>
        <taxon>Actinomycetes</taxon>
        <taxon>Kitasatosporales</taxon>
        <taxon>Streptomycetaceae</taxon>
        <taxon>Streptomyces</taxon>
    </lineage>
</organism>
<feature type="transmembrane region" description="Helical" evidence="9">
    <location>
        <begin position="366"/>
        <end position="386"/>
    </location>
</feature>